<dbReference type="InterPro" id="IPR010451">
    <property type="entry name" value="Acetoacetate_decarboxylase"/>
</dbReference>
<dbReference type="GO" id="GO:0016829">
    <property type="term" value="F:lyase activity"/>
    <property type="evidence" value="ECO:0007669"/>
    <property type="project" value="InterPro"/>
</dbReference>
<dbReference type="InterPro" id="IPR023375">
    <property type="entry name" value="ADC_dom_sf"/>
</dbReference>
<accession>A0A9W4WFB4</accession>
<gene>
    <name evidence="1" type="ORF">CGXH109_LOCUS61643</name>
</gene>
<dbReference type="EMBL" id="CAMGZC010000393">
    <property type="protein sequence ID" value="CAI0647070.1"/>
    <property type="molecule type" value="Genomic_DNA"/>
</dbReference>
<organism evidence="1 2">
    <name type="scientific">Colletotrichum noveboracense</name>
    <dbReference type="NCBI Taxonomy" id="2664923"/>
    <lineage>
        <taxon>Eukaryota</taxon>
        <taxon>Fungi</taxon>
        <taxon>Dikarya</taxon>
        <taxon>Ascomycota</taxon>
        <taxon>Pezizomycotina</taxon>
        <taxon>Sordariomycetes</taxon>
        <taxon>Hypocreomycetidae</taxon>
        <taxon>Glomerellales</taxon>
        <taxon>Glomerellaceae</taxon>
        <taxon>Colletotrichum</taxon>
        <taxon>Colletotrichum gloeosporioides species complex</taxon>
    </lineage>
</organism>
<dbReference type="Gene3D" id="2.40.400.10">
    <property type="entry name" value="Acetoacetate decarboxylase-like"/>
    <property type="match status" value="1"/>
</dbReference>
<dbReference type="Pfam" id="PF06314">
    <property type="entry name" value="ADC"/>
    <property type="match status" value="1"/>
</dbReference>
<reference evidence="1" key="1">
    <citation type="submission" date="2022-08" db="EMBL/GenBank/DDBJ databases">
        <authorList>
            <person name="Giroux E."/>
            <person name="Giroux E."/>
        </authorList>
    </citation>
    <scope>NUCLEOTIDE SEQUENCE</scope>
    <source>
        <strain evidence="1">H1091258</strain>
    </source>
</reference>
<proteinExistence type="predicted"/>
<dbReference type="Proteomes" id="UP001152533">
    <property type="component" value="Unassembled WGS sequence"/>
</dbReference>
<dbReference type="SUPFAM" id="SSF160104">
    <property type="entry name" value="Acetoacetate decarboxylase-like"/>
    <property type="match status" value="1"/>
</dbReference>
<dbReference type="AlphaFoldDB" id="A0A9W4WFB4"/>
<name>A0A9W4WFB4_9PEZI</name>
<evidence type="ECO:0000313" key="1">
    <source>
        <dbReference type="EMBL" id="CAI0647070.1"/>
    </source>
</evidence>
<keyword evidence="2" id="KW-1185">Reference proteome</keyword>
<sequence>MRITHIFRGTTQKTPDMVITTGRNFSRMPLGYGPCPGPRQDAKGNQPLQGWDQVNTKTCTVTFKAPAAQLVALLPRPCFQIDAETVVEGLAEASISFTSLGNLPWLAGRGYNHSGLYIHNVICQGKTESVQGKYLSVLFENLPDPILSGREELGYPKLFATLDQDDNVEASGDWSLSMGWEGNQFGEVKISGLRLEVAPPEPARPGQDVLCFKYIPRTGRPGVADVEYATVSPAPSPECFKLERMFKAKDAKIHFEALGFDELPTLHHVAARLAELDIVSVEDVRIVEGKGAPDYQNQRAVSTWGYGLSTN</sequence>
<comment type="caution">
    <text evidence="1">The sequence shown here is derived from an EMBL/GenBank/DDBJ whole genome shotgun (WGS) entry which is preliminary data.</text>
</comment>
<protein>
    <recommendedName>
        <fullName evidence="3">Acetoacetate decarboxylase</fullName>
    </recommendedName>
</protein>
<evidence type="ECO:0008006" key="3">
    <source>
        <dbReference type="Google" id="ProtNLM"/>
    </source>
</evidence>
<evidence type="ECO:0000313" key="2">
    <source>
        <dbReference type="Proteomes" id="UP001152533"/>
    </source>
</evidence>